<feature type="coiled-coil region" evidence="1">
    <location>
        <begin position="443"/>
        <end position="470"/>
    </location>
</feature>
<evidence type="ECO:0000256" key="1">
    <source>
        <dbReference type="SAM" id="Coils"/>
    </source>
</evidence>
<feature type="transmembrane region" description="Helical" evidence="3">
    <location>
        <begin position="644"/>
        <end position="666"/>
    </location>
</feature>
<evidence type="ECO:0000313" key="5">
    <source>
        <dbReference type="EMBL" id="GLK52107.1"/>
    </source>
</evidence>
<keyword evidence="6" id="KW-1185">Reference proteome</keyword>
<keyword evidence="3" id="KW-0812">Transmembrane</keyword>
<reference evidence="5" key="1">
    <citation type="journal article" date="2014" name="Int. J. Syst. Evol. Microbiol.">
        <title>Complete genome sequence of Corynebacterium casei LMG S-19264T (=DSM 44701T), isolated from a smear-ripened cheese.</title>
        <authorList>
            <consortium name="US DOE Joint Genome Institute (JGI-PGF)"/>
            <person name="Walter F."/>
            <person name="Albersmeier A."/>
            <person name="Kalinowski J."/>
            <person name="Ruckert C."/>
        </authorList>
    </citation>
    <scope>NUCLEOTIDE SEQUENCE</scope>
    <source>
        <strain evidence="5">VKM B-1513</strain>
    </source>
</reference>
<dbReference type="SUPFAM" id="SSF47090">
    <property type="entry name" value="PGBD-like"/>
    <property type="match status" value="1"/>
</dbReference>
<gene>
    <name evidence="5" type="primary">podJ</name>
    <name evidence="5" type="ORF">GCM10017621_16150</name>
</gene>
<dbReference type="Gene3D" id="1.25.40.10">
    <property type="entry name" value="Tetratricopeptide repeat domain"/>
    <property type="match status" value="1"/>
</dbReference>
<feature type="compositionally biased region" description="Acidic residues" evidence="2">
    <location>
        <begin position="509"/>
        <end position="519"/>
    </location>
</feature>
<feature type="region of interest" description="Disordered" evidence="2">
    <location>
        <begin position="493"/>
        <end position="608"/>
    </location>
</feature>
<evidence type="ECO:0000313" key="6">
    <source>
        <dbReference type="Proteomes" id="UP001143486"/>
    </source>
</evidence>
<proteinExistence type="predicted"/>
<dbReference type="RefSeq" id="WP_271186471.1">
    <property type="nucleotide sequence ID" value="NZ_BSFE01000003.1"/>
</dbReference>
<feature type="compositionally biased region" description="Low complexity" evidence="2">
    <location>
        <begin position="722"/>
        <end position="738"/>
    </location>
</feature>
<dbReference type="Proteomes" id="UP001143486">
    <property type="component" value="Unassembled WGS sequence"/>
</dbReference>
<dbReference type="Gene3D" id="1.10.101.10">
    <property type="entry name" value="PGBD-like superfamily/PGBD"/>
    <property type="match status" value="1"/>
</dbReference>
<evidence type="ECO:0000256" key="2">
    <source>
        <dbReference type="SAM" id="MobiDB-lite"/>
    </source>
</evidence>
<dbReference type="SUPFAM" id="SSF81901">
    <property type="entry name" value="HCP-like"/>
    <property type="match status" value="1"/>
</dbReference>
<evidence type="ECO:0000256" key="3">
    <source>
        <dbReference type="SAM" id="Phobius"/>
    </source>
</evidence>
<dbReference type="Pfam" id="PF08238">
    <property type="entry name" value="Sel1"/>
    <property type="match status" value="4"/>
</dbReference>
<feature type="region of interest" description="Disordered" evidence="2">
    <location>
        <begin position="698"/>
        <end position="780"/>
    </location>
</feature>
<dbReference type="EMBL" id="BSFE01000003">
    <property type="protein sequence ID" value="GLK52107.1"/>
    <property type="molecule type" value="Genomic_DNA"/>
</dbReference>
<evidence type="ECO:0000259" key="4">
    <source>
        <dbReference type="Pfam" id="PF01471"/>
    </source>
</evidence>
<feature type="compositionally biased region" description="Polar residues" evidence="2">
    <location>
        <begin position="137"/>
        <end position="147"/>
    </location>
</feature>
<feature type="compositionally biased region" description="Low complexity" evidence="2">
    <location>
        <begin position="765"/>
        <end position="780"/>
    </location>
</feature>
<protein>
    <submittedName>
        <fullName evidence="5">Localization factor PodJL</fullName>
    </submittedName>
</protein>
<dbReference type="SMART" id="SM00671">
    <property type="entry name" value="SEL1"/>
    <property type="match status" value="4"/>
</dbReference>
<name>A0A9W6MNE1_9PROT</name>
<comment type="caution">
    <text evidence="5">The sequence shown here is derived from an EMBL/GenBank/DDBJ whole genome shotgun (WGS) entry which is preliminary data.</text>
</comment>
<feature type="region of interest" description="Disordered" evidence="2">
    <location>
        <begin position="122"/>
        <end position="149"/>
    </location>
</feature>
<keyword evidence="1" id="KW-0175">Coiled coil</keyword>
<reference evidence="5" key="2">
    <citation type="submission" date="2023-01" db="EMBL/GenBank/DDBJ databases">
        <authorList>
            <person name="Sun Q."/>
            <person name="Evtushenko L."/>
        </authorList>
    </citation>
    <scope>NUCLEOTIDE SEQUENCE</scope>
    <source>
        <strain evidence="5">VKM B-1513</strain>
    </source>
</reference>
<dbReference type="InterPro" id="IPR006597">
    <property type="entry name" value="Sel1-like"/>
</dbReference>
<dbReference type="InterPro" id="IPR052945">
    <property type="entry name" value="Mitotic_Regulator"/>
</dbReference>
<organism evidence="5 6">
    <name type="scientific">Maricaulis virginensis</name>
    <dbReference type="NCBI Taxonomy" id="144022"/>
    <lineage>
        <taxon>Bacteria</taxon>
        <taxon>Pseudomonadati</taxon>
        <taxon>Pseudomonadota</taxon>
        <taxon>Alphaproteobacteria</taxon>
        <taxon>Maricaulales</taxon>
        <taxon>Maricaulaceae</taxon>
        <taxon>Maricaulis</taxon>
    </lineage>
</organism>
<dbReference type="Pfam" id="PF01471">
    <property type="entry name" value="PG_binding_1"/>
    <property type="match status" value="1"/>
</dbReference>
<keyword evidence="3" id="KW-0472">Membrane</keyword>
<dbReference type="PANTHER" id="PTHR43628">
    <property type="entry name" value="ACTIVATOR OF C KINASE PROTEIN 1-RELATED"/>
    <property type="match status" value="1"/>
</dbReference>
<feature type="compositionally biased region" description="Basic and acidic residues" evidence="2">
    <location>
        <begin position="122"/>
        <end position="136"/>
    </location>
</feature>
<dbReference type="AlphaFoldDB" id="A0A9W6MNE1"/>
<dbReference type="InterPro" id="IPR011990">
    <property type="entry name" value="TPR-like_helical_dom_sf"/>
</dbReference>
<feature type="compositionally biased region" description="Low complexity" evidence="2">
    <location>
        <begin position="577"/>
        <end position="589"/>
    </location>
</feature>
<keyword evidence="3" id="KW-1133">Transmembrane helix</keyword>
<dbReference type="PANTHER" id="PTHR43628:SF1">
    <property type="entry name" value="CHITIN SYNTHASE REGULATORY FACTOR 2-RELATED"/>
    <property type="match status" value="1"/>
</dbReference>
<dbReference type="InterPro" id="IPR002477">
    <property type="entry name" value="Peptidoglycan-bd-like"/>
</dbReference>
<sequence>MKGIDPRARARAKTAARREGLTLGEWINRVILDGSDPSNPQWDDALEAYPGFGGGSALSEEDDRLLRAMVNRLTERVESSEKLSARTLSGIDKAITQLADKISKNGERYSAELAAAQESLERVRKGQDELGDRVRSLESTPPGSGSTEDVRAVETTIMKLARRLYEHENDTAARLHAVDEDTRSVSETLEARLARLEARAEDTVDRNRKRDDETARTINGLRTVTETLKARVEGAERITNDAARALESSVARLDDRMRNLETRNSGDTVELERRFERLSDDVARIIAETRSQVAQAVSGAASEPRIDRLEDALTRAMTRMDEAERRQGDNMSRLGREITKLAGAIDRRLSESERRSAEALRESQSESKLDRRLDAVRQESRDAIKQMGEEVTRLGRSLADRIEHSERRANAVVETATDRMAEMIEKFDTHRTAREEDLEDRLRQSEERTAKRIEDALGSVQERMASVRSETEEALSPVQRAMSALADRLEAIEGRQAPKSEPADTPADSADDADEDFDFDTPLGPPPQAETPAGDFDDGESDPFLAEMNTQPAPRPQRPAEALPQPERPRRRRARAEAAPAEAVLAQPAPVQPQQPPARRPRPSGRLGATADADFLAAARERTRSTAYYPGTDTPQRQSRTGRLALYALPVIALVMLTGAGVILVWEAMQGDSERETANAAVESDFIAQVEAGFSSEAGAATTATGPEQADTPPAGMQTADASEAVAPPAEAPVASEPPAREPATREPATPPANAVADASGSVMPASEPVSAPEPAAIPAEGSATGRMTLESAASEGHPVARYQLGLQALENGDAETAAILLRRAAEQGVPAAQYRYAKLLETGEGVEQDLEDARRWTERAANAGHRRAMHNLGVMYYYGTGVAENIETAARWFQEAALLGLRDSQFNLALLYESGDGVPLSLPDAYAWFTIASMTGSDPTAGERARAVSEQLDPAALAEAQATADGFTPRPLDPEANGLYNNLPWDRTVTTDAAQVRRAQGFLSVLGYAPGPIDGEMGGRTRDAIMAFEADQGLPRTGRVDAVLIERLERAAAG</sequence>
<dbReference type="InterPro" id="IPR036365">
    <property type="entry name" value="PGBD-like_sf"/>
</dbReference>
<accession>A0A9W6MNE1</accession>
<feature type="compositionally biased region" description="Low complexity" evidence="2">
    <location>
        <begin position="698"/>
        <end position="710"/>
    </location>
</feature>
<feature type="region of interest" description="Disordered" evidence="2">
    <location>
        <begin position="347"/>
        <end position="374"/>
    </location>
</feature>
<feature type="compositionally biased region" description="Basic and acidic residues" evidence="2">
    <location>
        <begin position="493"/>
        <end position="502"/>
    </location>
</feature>
<feature type="domain" description="Peptidoglycan binding-like" evidence="4">
    <location>
        <begin position="995"/>
        <end position="1049"/>
    </location>
</feature>
<dbReference type="InterPro" id="IPR036366">
    <property type="entry name" value="PGBDSf"/>
</dbReference>